<dbReference type="OrthoDB" id="410044at2759"/>
<proteinExistence type="predicted"/>
<keyword evidence="4" id="KW-1185">Reference proteome</keyword>
<dbReference type="Proteomes" id="UP000799118">
    <property type="component" value="Unassembled WGS sequence"/>
</dbReference>
<dbReference type="InterPro" id="IPR035979">
    <property type="entry name" value="RBD_domain_sf"/>
</dbReference>
<gene>
    <name evidence="3" type="ORF">BT96DRAFT_948528</name>
</gene>
<dbReference type="AlphaFoldDB" id="A0A6A4GP34"/>
<accession>A0A6A4GP34</accession>
<protein>
    <recommendedName>
        <fullName evidence="2">RRM domain-containing protein</fullName>
    </recommendedName>
</protein>
<dbReference type="InterPro" id="IPR012677">
    <property type="entry name" value="Nucleotide-bd_a/b_plait_sf"/>
</dbReference>
<evidence type="ECO:0000313" key="4">
    <source>
        <dbReference type="Proteomes" id="UP000799118"/>
    </source>
</evidence>
<evidence type="ECO:0000313" key="3">
    <source>
        <dbReference type="EMBL" id="KAE9387216.1"/>
    </source>
</evidence>
<sequence>MVGNKGKRSGLRNDAEHLIGIVKSAIAEARKNTYRATSRTGSPTTTLKDICGLFGPLEHFKWYKTEAIDGDNNKNPTLYPSLHNVPRKPNMEVSCLNVKSSFREDCINALMTPLVNDFAPNGDAKDWNPVPQPPSATSMSQTPTWVDPNSKIWLETDFPPLFDPKNLKSESGDIWVEKKLSAKAEKDGMGGSSESRVFGTASSRDSVVHSLKSGLGPCTSITPLDIGQELELSHTPSLARSPVTPKMPGSVFSPTPTRFHGGQPGGLSSKEMDDYPYVREEILVDNSALNPTSLFVGGLEMHGPGSFDEEKVYNYFSQRFSDSGKPAFAFVKFNNTEGPAYAVYKLHNHVVEGHAMRVQLRDCNPSCGAFQGSRGRGCYSNFSHGHHHCQSAQNKSKKDKSVDASCGEPLTIEEATVEAVKTVDAAAGPDDSSPV</sequence>
<feature type="domain" description="RRM" evidence="2">
    <location>
        <begin position="292"/>
        <end position="363"/>
    </location>
</feature>
<dbReference type="CDD" id="cd00590">
    <property type="entry name" value="RRM_SF"/>
    <property type="match status" value="1"/>
</dbReference>
<dbReference type="GO" id="GO:0003723">
    <property type="term" value="F:RNA binding"/>
    <property type="evidence" value="ECO:0007669"/>
    <property type="project" value="UniProtKB-UniRule"/>
</dbReference>
<organism evidence="3 4">
    <name type="scientific">Gymnopus androsaceus JB14</name>
    <dbReference type="NCBI Taxonomy" id="1447944"/>
    <lineage>
        <taxon>Eukaryota</taxon>
        <taxon>Fungi</taxon>
        <taxon>Dikarya</taxon>
        <taxon>Basidiomycota</taxon>
        <taxon>Agaricomycotina</taxon>
        <taxon>Agaricomycetes</taxon>
        <taxon>Agaricomycetidae</taxon>
        <taxon>Agaricales</taxon>
        <taxon>Marasmiineae</taxon>
        <taxon>Omphalotaceae</taxon>
        <taxon>Gymnopus</taxon>
    </lineage>
</organism>
<dbReference type="PROSITE" id="PS50102">
    <property type="entry name" value="RRM"/>
    <property type="match status" value="1"/>
</dbReference>
<dbReference type="InterPro" id="IPR000504">
    <property type="entry name" value="RRM_dom"/>
</dbReference>
<evidence type="ECO:0000256" key="1">
    <source>
        <dbReference type="PROSITE-ProRule" id="PRU00176"/>
    </source>
</evidence>
<name>A0A6A4GP34_9AGAR</name>
<dbReference type="EMBL" id="ML769815">
    <property type="protein sequence ID" value="KAE9387216.1"/>
    <property type="molecule type" value="Genomic_DNA"/>
</dbReference>
<keyword evidence="1" id="KW-0694">RNA-binding</keyword>
<dbReference type="SUPFAM" id="SSF54928">
    <property type="entry name" value="RNA-binding domain, RBD"/>
    <property type="match status" value="1"/>
</dbReference>
<reference evidence="3" key="1">
    <citation type="journal article" date="2019" name="Environ. Microbiol.">
        <title>Fungal ecological strategies reflected in gene transcription - a case study of two litter decomposers.</title>
        <authorList>
            <person name="Barbi F."/>
            <person name="Kohler A."/>
            <person name="Barry K."/>
            <person name="Baskaran P."/>
            <person name="Daum C."/>
            <person name="Fauchery L."/>
            <person name="Ihrmark K."/>
            <person name="Kuo A."/>
            <person name="LaButti K."/>
            <person name="Lipzen A."/>
            <person name="Morin E."/>
            <person name="Grigoriev I.V."/>
            <person name="Henrissat B."/>
            <person name="Lindahl B."/>
            <person name="Martin F."/>
        </authorList>
    </citation>
    <scope>NUCLEOTIDE SEQUENCE</scope>
    <source>
        <strain evidence="3">JB14</strain>
    </source>
</reference>
<evidence type="ECO:0000259" key="2">
    <source>
        <dbReference type="PROSITE" id="PS50102"/>
    </source>
</evidence>
<dbReference type="Gene3D" id="3.30.70.330">
    <property type="match status" value="1"/>
</dbReference>